<protein>
    <submittedName>
        <fullName evidence="1">Uncharacterized protein</fullName>
    </submittedName>
</protein>
<organism evidence="1 2">
    <name type="scientific">Rhodococcoides kyotonense</name>
    <dbReference type="NCBI Taxonomy" id="398843"/>
    <lineage>
        <taxon>Bacteria</taxon>
        <taxon>Bacillati</taxon>
        <taxon>Actinomycetota</taxon>
        <taxon>Actinomycetes</taxon>
        <taxon>Mycobacteriales</taxon>
        <taxon>Nocardiaceae</taxon>
        <taxon>Rhodococcoides</taxon>
    </lineage>
</organism>
<dbReference type="AlphaFoldDB" id="A0A177YGZ0"/>
<dbReference type="RefSeq" id="WP_068425768.1">
    <property type="nucleotide sequence ID" value="NZ_LVHI01000012.1"/>
</dbReference>
<comment type="caution">
    <text evidence="1">The sequence shown here is derived from an EMBL/GenBank/DDBJ whole genome shotgun (WGS) entry which is preliminary data.</text>
</comment>
<keyword evidence="2" id="KW-1185">Reference proteome</keyword>
<name>A0A177YGZ0_9NOCA</name>
<dbReference type="Proteomes" id="UP000077519">
    <property type="component" value="Unassembled WGS sequence"/>
</dbReference>
<gene>
    <name evidence="1" type="ORF">A3K89_05790</name>
</gene>
<sequence>MTTVTSYTPAELVARRELILAKHGMSLSEFADKASQYALVGDEWQAWEDLESIEFLLTDC</sequence>
<evidence type="ECO:0000313" key="1">
    <source>
        <dbReference type="EMBL" id="OAK54826.1"/>
    </source>
</evidence>
<dbReference type="EMBL" id="LVHI01000012">
    <property type="protein sequence ID" value="OAK54826.1"/>
    <property type="molecule type" value="Genomic_DNA"/>
</dbReference>
<proteinExistence type="predicted"/>
<reference evidence="1 2" key="1">
    <citation type="submission" date="2016-03" db="EMBL/GenBank/DDBJ databases">
        <title>Genome sequence of Rhodococcus kyotonensis KB10.</title>
        <authorList>
            <person name="Jeong H."/>
            <person name="Hong C.E."/>
            <person name="Jo S.H."/>
            <person name="Park J.M."/>
        </authorList>
    </citation>
    <scope>NUCLEOTIDE SEQUENCE [LARGE SCALE GENOMIC DNA]</scope>
    <source>
        <strain evidence="1 2">KB10</strain>
    </source>
</reference>
<accession>A0A177YGZ0</accession>
<evidence type="ECO:0000313" key="2">
    <source>
        <dbReference type="Proteomes" id="UP000077519"/>
    </source>
</evidence>